<proteinExistence type="predicted"/>
<gene>
    <name evidence="1" type="ORF">EZS26_003875</name>
</gene>
<dbReference type="PANTHER" id="PTHR31339">
    <property type="entry name" value="PECTIN LYASE-RELATED"/>
    <property type="match status" value="1"/>
</dbReference>
<dbReference type="AlphaFoldDB" id="A0A5M8NXW7"/>
<name>A0A5M8NXW7_9BACT</name>
<dbReference type="EMBL" id="SNRX01000172">
    <property type="protein sequence ID" value="KAA6299979.1"/>
    <property type="molecule type" value="Genomic_DNA"/>
</dbReference>
<dbReference type="EC" id="3.2.1.82" evidence="1"/>
<dbReference type="GO" id="GO:0033917">
    <property type="term" value="F:exo-poly-alpha-galacturonosidase activity"/>
    <property type="evidence" value="ECO:0007669"/>
    <property type="project" value="UniProtKB-EC"/>
</dbReference>
<sequence>MNTSAIQKAIDVCAKKGGGRVELKPGIYLTGALYLKSNVELHIGKEVTLKAVNRVEDFPDRATRVAGIEMVWPAAIINVINQENVAITGEGVIDGDGKYLWDKYWAMRKDYDEQGLRWIVDYDCKQVRSLLVSESTNVTVSDLTFL</sequence>
<dbReference type="InterPro" id="IPR012334">
    <property type="entry name" value="Pectin_lyas_fold"/>
</dbReference>
<protein>
    <submittedName>
        <fullName evidence="1">Exo-poly-alpha-D-galacturonosidase</fullName>
        <ecNumber evidence="1">3.2.1.82</ecNumber>
    </submittedName>
</protein>
<dbReference type="Proteomes" id="UP000324575">
    <property type="component" value="Unassembled WGS sequence"/>
</dbReference>
<dbReference type="Gene3D" id="2.160.20.10">
    <property type="entry name" value="Single-stranded right-handed beta-helix, Pectin lyase-like"/>
    <property type="match status" value="1"/>
</dbReference>
<dbReference type="PANTHER" id="PTHR31339:SF9">
    <property type="entry name" value="PLASMIN AND FIBRONECTIN-BINDING PROTEIN A"/>
    <property type="match status" value="1"/>
</dbReference>
<dbReference type="InterPro" id="IPR051801">
    <property type="entry name" value="GH28_Enzymes"/>
</dbReference>
<keyword evidence="1" id="KW-0378">Hydrolase</keyword>
<reference evidence="1 2" key="1">
    <citation type="submission" date="2019-03" db="EMBL/GenBank/DDBJ databases">
        <title>Single cell metagenomics reveals metabolic interactions within the superorganism composed of flagellate Streblomastix strix and complex community of Bacteroidetes bacteria on its surface.</title>
        <authorList>
            <person name="Treitli S.C."/>
            <person name="Kolisko M."/>
            <person name="Husnik F."/>
            <person name="Keeling P."/>
            <person name="Hampl V."/>
        </authorList>
    </citation>
    <scope>NUCLEOTIDE SEQUENCE [LARGE SCALE GENOMIC DNA]</scope>
    <source>
        <strain evidence="1">St1</strain>
    </source>
</reference>
<dbReference type="SUPFAM" id="SSF51126">
    <property type="entry name" value="Pectin lyase-like"/>
    <property type="match status" value="1"/>
</dbReference>
<organism evidence="1 2">
    <name type="scientific">Candidatus Ordinivivax streblomastigis</name>
    <dbReference type="NCBI Taxonomy" id="2540710"/>
    <lineage>
        <taxon>Bacteria</taxon>
        <taxon>Pseudomonadati</taxon>
        <taxon>Bacteroidota</taxon>
        <taxon>Bacteroidia</taxon>
        <taxon>Bacteroidales</taxon>
        <taxon>Candidatus Ordinivivax</taxon>
    </lineage>
</organism>
<comment type="caution">
    <text evidence="1">The sequence shown here is derived from an EMBL/GenBank/DDBJ whole genome shotgun (WGS) entry which is preliminary data.</text>
</comment>
<keyword evidence="1" id="KW-0326">Glycosidase</keyword>
<evidence type="ECO:0000313" key="2">
    <source>
        <dbReference type="Proteomes" id="UP000324575"/>
    </source>
</evidence>
<dbReference type="InterPro" id="IPR011050">
    <property type="entry name" value="Pectin_lyase_fold/virulence"/>
</dbReference>
<evidence type="ECO:0000313" key="1">
    <source>
        <dbReference type="EMBL" id="KAA6299979.1"/>
    </source>
</evidence>
<accession>A0A5M8NXW7</accession>